<dbReference type="GO" id="GO:0071949">
    <property type="term" value="F:FAD binding"/>
    <property type="evidence" value="ECO:0007669"/>
    <property type="project" value="InterPro"/>
</dbReference>
<dbReference type="Gene3D" id="3.30.43.10">
    <property type="entry name" value="Uridine Diphospho-n-acetylenolpyruvylglucosamine Reductase, domain 2"/>
    <property type="match status" value="1"/>
</dbReference>
<keyword evidence="2" id="KW-0274">FAD</keyword>
<comment type="caution">
    <text evidence="5">The sequence shown here is derived from an EMBL/GenBank/DDBJ whole genome shotgun (WGS) entry which is preliminary data.</text>
</comment>
<protein>
    <submittedName>
        <fullName evidence="5">Molybdopterin dehydrogenase</fullName>
    </submittedName>
</protein>
<dbReference type="FunFam" id="3.30.465.10:FF:000017">
    <property type="entry name" value="Xanthine dehydrogenase, FAD binding subunit"/>
    <property type="match status" value="1"/>
</dbReference>
<dbReference type="PANTHER" id="PTHR42659:SF2">
    <property type="entry name" value="XANTHINE DEHYDROGENASE SUBUNIT C-RELATED"/>
    <property type="match status" value="1"/>
</dbReference>
<dbReference type="InterPro" id="IPR005107">
    <property type="entry name" value="CO_DH_flav_C"/>
</dbReference>
<dbReference type="Pfam" id="PF00941">
    <property type="entry name" value="FAD_binding_5"/>
    <property type="match status" value="1"/>
</dbReference>
<dbReference type="InterPro" id="IPR016169">
    <property type="entry name" value="FAD-bd_PCMH_sub2"/>
</dbReference>
<sequence length="289" mass="30478">MKLPNFDYACPTSLAEAIDLLARHDGDAKPISGGQSLMPMLAFRLAAPSLLVDLRLVPGLDRITVDESGVELGARVRWRDVEADERLARACPLLAAAIPHIAHYQIRNRGTIGGSLAHADPAAELPAVALACAAEIVIEGPDGRRVVAAQDFFLGPLTTALEPAELIVAVRFPPWPAARRHGFQEFSRRRGDFALAGVALFFDEESGLIGNAHVAGFGIGDVPQRLAGAEAELNGRAPTLETFAAAARAAAAEVAPQTDIHAEADYRRALLGTLTERTLAQAAGLGHAA</sequence>
<dbReference type="GO" id="GO:0016491">
    <property type="term" value="F:oxidoreductase activity"/>
    <property type="evidence" value="ECO:0007669"/>
    <property type="project" value="UniProtKB-KW"/>
</dbReference>
<dbReference type="Proteomes" id="UP000249130">
    <property type="component" value="Unassembled WGS sequence"/>
</dbReference>
<dbReference type="EMBL" id="NPEX01000343">
    <property type="protein sequence ID" value="RAI38669.1"/>
    <property type="molecule type" value="Genomic_DNA"/>
</dbReference>
<keyword evidence="1" id="KW-0285">Flavoprotein</keyword>
<dbReference type="InterPro" id="IPR016167">
    <property type="entry name" value="FAD-bd_PCMH_sub1"/>
</dbReference>
<dbReference type="RefSeq" id="WP_111422161.1">
    <property type="nucleotide sequence ID" value="NZ_NPEX01000343.1"/>
</dbReference>
<dbReference type="InterPro" id="IPR036683">
    <property type="entry name" value="CO_DH_flav_C_dom_sf"/>
</dbReference>
<dbReference type="PANTHER" id="PTHR42659">
    <property type="entry name" value="XANTHINE DEHYDROGENASE SUBUNIT C-RELATED"/>
    <property type="match status" value="1"/>
</dbReference>
<evidence type="ECO:0000313" key="5">
    <source>
        <dbReference type="EMBL" id="RAI38669.1"/>
    </source>
</evidence>
<dbReference type="PROSITE" id="PS51387">
    <property type="entry name" value="FAD_PCMH"/>
    <property type="match status" value="1"/>
</dbReference>
<dbReference type="Gene3D" id="3.30.390.50">
    <property type="entry name" value="CO dehydrogenase flavoprotein, C-terminal domain"/>
    <property type="match status" value="1"/>
</dbReference>
<gene>
    <name evidence="5" type="ORF">CH341_27415</name>
</gene>
<keyword evidence="6" id="KW-1185">Reference proteome</keyword>
<dbReference type="Pfam" id="PF03450">
    <property type="entry name" value="CO_deh_flav_C"/>
    <property type="match status" value="1"/>
</dbReference>
<dbReference type="InterPro" id="IPR016166">
    <property type="entry name" value="FAD-bd_PCMH"/>
</dbReference>
<dbReference type="InterPro" id="IPR051312">
    <property type="entry name" value="Diverse_Substr_Oxidored"/>
</dbReference>
<reference evidence="5 6" key="1">
    <citation type="submission" date="2017-07" db="EMBL/GenBank/DDBJ databases">
        <title>Draft Genome Sequences of Select Purple Nonsulfur Bacteria.</title>
        <authorList>
            <person name="Lasarre B."/>
            <person name="Mckinlay J.B."/>
        </authorList>
    </citation>
    <scope>NUCLEOTIDE SEQUENCE [LARGE SCALE GENOMIC DNA]</scope>
    <source>
        <strain evidence="5 6">DSM 5909</strain>
    </source>
</reference>
<dbReference type="SMART" id="SM01092">
    <property type="entry name" value="CO_deh_flav_C"/>
    <property type="match status" value="1"/>
</dbReference>
<evidence type="ECO:0000313" key="6">
    <source>
        <dbReference type="Proteomes" id="UP000249130"/>
    </source>
</evidence>
<dbReference type="SUPFAM" id="SSF55447">
    <property type="entry name" value="CO dehydrogenase flavoprotein C-terminal domain-like"/>
    <property type="match status" value="1"/>
</dbReference>
<keyword evidence="3" id="KW-0560">Oxidoreductase</keyword>
<evidence type="ECO:0000256" key="3">
    <source>
        <dbReference type="ARBA" id="ARBA00023002"/>
    </source>
</evidence>
<evidence type="ECO:0000259" key="4">
    <source>
        <dbReference type="PROSITE" id="PS51387"/>
    </source>
</evidence>
<evidence type="ECO:0000256" key="2">
    <source>
        <dbReference type="ARBA" id="ARBA00022827"/>
    </source>
</evidence>
<dbReference type="InterPro" id="IPR002346">
    <property type="entry name" value="Mopterin_DH_FAD-bd"/>
</dbReference>
<dbReference type="AlphaFoldDB" id="A0A327KIN9"/>
<proteinExistence type="predicted"/>
<accession>A0A327KIN9</accession>
<name>A0A327KIN9_9BRAD</name>
<dbReference type="Gene3D" id="3.30.465.10">
    <property type="match status" value="1"/>
</dbReference>
<evidence type="ECO:0000256" key="1">
    <source>
        <dbReference type="ARBA" id="ARBA00022630"/>
    </source>
</evidence>
<dbReference type="OrthoDB" id="9793944at2"/>
<organism evidence="5 6">
    <name type="scientific">Rhodoplanes roseus</name>
    <dbReference type="NCBI Taxonomy" id="29409"/>
    <lineage>
        <taxon>Bacteria</taxon>
        <taxon>Pseudomonadati</taxon>
        <taxon>Pseudomonadota</taxon>
        <taxon>Alphaproteobacteria</taxon>
        <taxon>Hyphomicrobiales</taxon>
        <taxon>Nitrobacteraceae</taxon>
        <taxon>Rhodoplanes</taxon>
    </lineage>
</organism>
<dbReference type="SUPFAM" id="SSF56176">
    <property type="entry name" value="FAD-binding/transporter-associated domain-like"/>
    <property type="match status" value="1"/>
</dbReference>
<feature type="domain" description="FAD-binding PCMH-type" evidence="4">
    <location>
        <begin position="1"/>
        <end position="177"/>
    </location>
</feature>
<dbReference type="InterPro" id="IPR036318">
    <property type="entry name" value="FAD-bd_PCMH-like_sf"/>
</dbReference>